<dbReference type="AlphaFoldDB" id="A0A7C4RXC2"/>
<comment type="caution">
    <text evidence="1">The sequence shown here is derived from an EMBL/GenBank/DDBJ whole genome shotgun (WGS) entry which is preliminary data.</text>
</comment>
<gene>
    <name evidence="1" type="ORF">ENT72_01125</name>
</gene>
<dbReference type="EMBL" id="DSZT01000038">
    <property type="protein sequence ID" value="HGU41518.1"/>
    <property type="molecule type" value="Genomic_DNA"/>
</dbReference>
<organism evidence="1">
    <name type="scientific">Fervidobacterium pennivorans</name>
    <dbReference type="NCBI Taxonomy" id="93466"/>
    <lineage>
        <taxon>Bacteria</taxon>
        <taxon>Thermotogati</taxon>
        <taxon>Thermotogota</taxon>
        <taxon>Thermotogae</taxon>
        <taxon>Thermotogales</taxon>
        <taxon>Fervidobacteriaceae</taxon>
        <taxon>Fervidobacterium</taxon>
    </lineage>
</organism>
<accession>A0A7C4RXC2</accession>
<name>A0A7C4RXC2_FERPE</name>
<reference evidence="1" key="1">
    <citation type="journal article" date="2020" name="mSystems">
        <title>Genome- and Community-Level Interaction Insights into Carbon Utilization and Element Cycling Functions of Hydrothermarchaeota in Hydrothermal Sediment.</title>
        <authorList>
            <person name="Zhou Z."/>
            <person name="Liu Y."/>
            <person name="Xu W."/>
            <person name="Pan J."/>
            <person name="Luo Z.H."/>
            <person name="Li M."/>
        </authorList>
    </citation>
    <scope>NUCLEOTIDE SEQUENCE [LARGE SCALE GENOMIC DNA]</scope>
    <source>
        <strain evidence="1">SpSt-604</strain>
    </source>
</reference>
<protein>
    <submittedName>
        <fullName evidence="1">Uncharacterized protein</fullName>
    </submittedName>
</protein>
<sequence length="776" mass="86884">MLVAVVLIATVIITYSAIRSSPVSDIPQVLSAIDETNFALKQVLGFTIGYYGSVLQVTGNTTYAKILAENYLYSGLANIANMHPDWGVSFNVETMDLQARWFERTSYSMGNLKVSYNLTGLGIYGISYEVTCKSNINVIGAVDNKAVLNITKDENEPLLNLGKSNFKFYKYNYDKLSWELVSPTNEPEVTSKGTYFINLPPGVDPDYFMVQVEDPRGIKVIASSFNRYSFSVKWNPESVETKYAVIGDSNLIIGPPDGAYATITKNSNCQVSKYQNGTGIIKQVFFKIIYYGSGNGELRWLCQLPNGTWYDMGALEQGGSATSPKIASFNATALWPQWTWSDLNKTVIQFRNMLNTNAYVDAIYITVLIEKELYSYLRDATVVVELLQNGTLRWLGQNLKVTTKVKPIPPIPIKSIHVNQTINGVNCEVPFQIEDWVSDYRIPLGLASNMSVFNNRHMLVFLINPNVSKITIWWNGEDKAVQTPLAYTNKYFRYRFVNDTIPITISNGILNLTIDFSRLDNVNSFKVISRVNTFSVTAVFMRINNRTAHYGHSKPMYSVLNGPVRAILHHEVEWPDGIPNCPNVYAHIVLALPANATYYTYQLRLIFMPSTYPSRNIWDLCPIKITKTSTGTLSTLTENGVATDGYPIVSITPGTFYNASNVWQHHWSQLNSSLTRGFGIMFPDDSNVKLYYFDPFVGDKTGCLSVLVSSSSKTIEFSPVKRFQVSNFASSLDICWHGAVVTFDSTTPIYYVVNGVPSGLWVLVEYPPIISVATEG</sequence>
<proteinExistence type="predicted"/>
<evidence type="ECO:0000313" key="1">
    <source>
        <dbReference type="EMBL" id="HGU41518.1"/>
    </source>
</evidence>